<comment type="caution">
    <text evidence="2">The sequence shown here is derived from an EMBL/GenBank/DDBJ whole genome shotgun (WGS) entry which is preliminary data.</text>
</comment>
<dbReference type="AlphaFoldDB" id="A0A438FNF4"/>
<protein>
    <recommendedName>
        <fullName evidence="1">Transposase MuDR plant domain-containing protein</fullName>
    </recommendedName>
</protein>
<gene>
    <name evidence="2" type="ORF">CK203_032035</name>
</gene>
<accession>A0A438FNF4</accession>
<dbReference type="PANTHER" id="PTHR31973:SF113">
    <property type="entry name" value="PROTEIN FAR1-RELATED SEQUENCE 5-LIKE"/>
    <property type="match status" value="1"/>
</dbReference>
<proteinExistence type="predicted"/>
<dbReference type="Proteomes" id="UP000288805">
    <property type="component" value="Unassembled WGS sequence"/>
</dbReference>
<dbReference type="EMBL" id="QGNW01000841">
    <property type="protein sequence ID" value="RVW61472.1"/>
    <property type="molecule type" value="Genomic_DNA"/>
</dbReference>
<name>A0A438FNF4_VITVI</name>
<dbReference type="PANTHER" id="PTHR31973">
    <property type="entry name" value="POLYPROTEIN, PUTATIVE-RELATED"/>
    <property type="match status" value="1"/>
</dbReference>
<dbReference type="InterPro" id="IPR004332">
    <property type="entry name" value="Transposase_MuDR"/>
</dbReference>
<dbReference type="Pfam" id="PF03108">
    <property type="entry name" value="DBD_Tnp_Mut"/>
    <property type="match status" value="1"/>
</dbReference>
<evidence type="ECO:0000313" key="2">
    <source>
        <dbReference type="EMBL" id="RVW61472.1"/>
    </source>
</evidence>
<reference evidence="2 3" key="1">
    <citation type="journal article" date="2018" name="PLoS Genet.">
        <title>Population sequencing reveals clonal diversity and ancestral inbreeding in the grapevine cultivar Chardonnay.</title>
        <authorList>
            <person name="Roach M.J."/>
            <person name="Johnson D.L."/>
            <person name="Bohlmann J."/>
            <person name="van Vuuren H.J."/>
            <person name="Jones S.J."/>
            <person name="Pretorius I.S."/>
            <person name="Schmidt S.A."/>
            <person name="Borneman A.R."/>
        </authorList>
    </citation>
    <scope>NUCLEOTIDE SEQUENCE [LARGE SCALE GENOMIC DNA]</scope>
    <source>
        <strain evidence="3">cv. Chardonnay</strain>
        <tissue evidence="2">Leaf</tissue>
    </source>
</reference>
<evidence type="ECO:0000259" key="1">
    <source>
        <dbReference type="Pfam" id="PF03108"/>
    </source>
</evidence>
<evidence type="ECO:0000313" key="3">
    <source>
        <dbReference type="Proteomes" id="UP000288805"/>
    </source>
</evidence>
<feature type="domain" description="Transposase MuDR plant" evidence="1">
    <location>
        <begin position="130"/>
        <end position="187"/>
    </location>
</feature>
<organism evidence="2 3">
    <name type="scientific">Vitis vinifera</name>
    <name type="common">Grape</name>
    <dbReference type="NCBI Taxonomy" id="29760"/>
    <lineage>
        <taxon>Eukaryota</taxon>
        <taxon>Viridiplantae</taxon>
        <taxon>Streptophyta</taxon>
        <taxon>Embryophyta</taxon>
        <taxon>Tracheophyta</taxon>
        <taxon>Spermatophyta</taxon>
        <taxon>Magnoliopsida</taxon>
        <taxon>eudicotyledons</taxon>
        <taxon>Gunneridae</taxon>
        <taxon>Pentapetalae</taxon>
        <taxon>rosids</taxon>
        <taxon>Vitales</taxon>
        <taxon>Vitaceae</taxon>
        <taxon>Viteae</taxon>
        <taxon>Vitis</taxon>
    </lineage>
</organism>
<sequence length="361" mass="41491">MFMHRNGHVNDGSIESLNVIGDESIPKFKYEPLERSNVVEWNMNGYAIDNKYHVLDTNLTSNVQVIENRDSSNKATQIMEIHSIMNIKYGLMHDALTMIEEVSNNDQDMSWIGTSDCGTNDDHIEEKQIYSSKKELQKKLYIIALKEKFEFKTIKSTTKLLVLQCVDNECKWRFRAAKLGSSNFFQVMKYHPTHTCRLDMMSWDNRHANSWFVGESMRQTYQVGRQYRPKDIIGGIQNKYGVQISYDKAWRVREFALNSIRGSPEESYGALPSYCYMLEQKNPGTIIDIVTEVDNQFKYLFMAFDACISRFRSSIRPVIAVDGTLLKSKYLGILFVAASKDGNNQIYPLAFGIGDSENDAS</sequence>